<evidence type="ECO:0000313" key="6">
    <source>
        <dbReference type="Proteomes" id="UP000191905"/>
    </source>
</evidence>
<dbReference type="Gene3D" id="3.30.70.360">
    <property type="match status" value="1"/>
</dbReference>
<feature type="binding site" evidence="3">
    <location>
        <position position="101"/>
    </location>
    <ligand>
        <name>Zn(2+)</name>
        <dbReference type="ChEBI" id="CHEBI:29105"/>
        <label>2</label>
    </ligand>
</feature>
<dbReference type="InterPro" id="IPR036264">
    <property type="entry name" value="Bact_exopeptidase_dim_dom"/>
</dbReference>
<dbReference type="CDD" id="cd03884">
    <property type="entry name" value="M20_bAS"/>
    <property type="match status" value="1"/>
</dbReference>
<name>A0A1V8RM55_9HYPH</name>
<sequence>MHREMTDALQSPRIDSERLRRLLDGVNSFGRSMVTGGFNRPAFSEADMAVRRWFADQMTESGLAVRRDGAGNLFGRLGSKAGPAIMIGSHLDTVRDGGAFDGALGVCVALESVRAIHEAGLEPGIPIEVVATSDEEGRFGGMLGSQAIAGQIDHAWIDKAADADGLKLSQAMIAHGLDPARIIQAARPPGSIRAFLELHVEQGPILEASGKSIGIVESVSGICHWQVTLTGRANHSGTTPMDMRSDAFAGLAAISAMIPTIIRDAGGEQSRVTIGKVHLVPDHPHTIPGKAVFNLIVRDVDNEIMRALTIRFRDLIAETSRKHRLEASIDEMGWLAPVSLDAAIASDIETEAKRLGLAYMRMPSGAGHDAQTMQAVCPSALIFVPSRAGISHAPEEWTDWADIENGARLYLAALCRLAGMAGA</sequence>
<dbReference type="NCBIfam" id="TIGR01879">
    <property type="entry name" value="hydantase"/>
    <property type="match status" value="1"/>
</dbReference>
<protein>
    <submittedName>
        <fullName evidence="5">Zn-dependent hydrolase</fullName>
    </submittedName>
</protein>
<dbReference type="SUPFAM" id="SSF55031">
    <property type="entry name" value="Bacterial exopeptidase dimerisation domain"/>
    <property type="match status" value="1"/>
</dbReference>
<dbReference type="PANTHER" id="PTHR32494">
    <property type="entry name" value="ALLANTOATE DEIMINASE-RELATED"/>
    <property type="match status" value="1"/>
</dbReference>
<proteinExistence type="inferred from homology"/>
<dbReference type="InterPro" id="IPR001261">
    <property type="entry name" value="ArgE/DapE_CS"/>
</dbReference>
<evidence type="ECO:0000256" key="3">
    <source>
        <dbReference type="PIRSR" id="PIRSR001235-1"/>
    </source>
</evidence>
<feature type="binding site" evidence="3">
    <location>
        <position position="136"/>
    </location>
    <ligand>
        <name>Zn(2+)</name>
        <dbReference type="ChEBI" id="CHEBI:29105"/>
        <label>2</label>
    </ligand>
</feature>
<dbReference type="GO" id="GO:0016813">
    <property type="term" value="F:hydrolase activity, acting on carbon-nitrogen (but not peptide) bonds, in linear amidines"/>
    <property type="evidence" value="ECO:0007669"/>
    <property type="project" value="InterPro"/>
</dbReference>
<feature type="binding site" evidence="3">
    <location>
        <position position="101"/>
    </location>
    <ligand>
        <name>Zn(2+)</name>
        <dbReference type="ChEBI" id="CHEBI:29105"/>
        <label>1</label>
    </ligand>
</feature>
<dbReference type="PANTHER" id="PTHR32494:SF5">
    <property type="entry name" value="ALLANTOATE AMIDOHYDROLASE"/>
    <property type="match status" value="1"/>
</dbReference>
<dbReference type="EMBL" id="MDET01000034">
    <property type="protein sequence ID" value="OQM74278.1"/>
    <property type="molecule type" value="Genomic_DNA"/>
</dbReference>
<comment type="similarity">
    <text evidence="1">Belongs to the peptidase M20 family.</text>
</comment>
<feature type="binding site" evidence="3">
    <location>
        <position position="90"/>
    </location>
    <ligand>
        <name>Zn(2+)</name>
        <dbReference type="ChEBI" id="CHEBI:29105"/>
        <label>1</label>
    </ligand>
</feature>
<dbReference type="GO" id="GO:0046872">
    <property type="term" value="F:metal ion binding"/>
    <property type="evidence" value="ECO:0007669"/>
    <property type="project" value="UniProtKB-KW"/>
</dbReference>
<comment type="caution">
    <text evidence="5">The sequence shown here is derived from an EMBL/GenBank/DDBJ whole genome shotgun (WGS) entry which is preliminary data.</text>
</comment>
<keyword evidence="2 5" id="KW-0378">Hydrolase</keyword>
<dbReference type="Pfam" id="PF07687">
    <property type="entry name" value="M20_dimer"/>
    <property type="match status" value="1"/>
</dbReference>
<dbReference type="InterPro" id="IPR011650">
    <property type="entry name" value="Peptidase_M20_dimer"/>
</dbReference>
<keyword evidence="3" id="KW-0479">Metal-binding</keyword>
<evidence type="ECO:0000256" key="2">
    <source>
        <dbReference type="ARBA" id="ARBA00022801"/>
    </source>
</evidence>
<feature type="binding site" evidence="3">
    <location>
        <position position="392"/>
    </location>
    <ligand>
        <name>Zn(2+)</name>
        <dbReference type="ChEBI" id="CHEBI:29105"/>
        <label>2</label>
    </ligand>
</feature>
<dbReference type="Gene3D" id="3.40.630.10">
    <property type="entry name" value="Zn peptidases"/>
    <property type="match status" value="1"/>
</dbReference>
<feature type="binding site" evidence="3">
    <location>
        <position position="199"/>
    </location>
    <ligand>
        <name>Zn(2+)</name>
        <dbReference type="ChEBI" id="CHEBI:29105"/>
        <label>1</label>
    </ligand>
</feature>
<reference evidence="5 6" key="1">
    <citation type="journal article" date="2016" name="Int. J. Syst. Evol. Microbiol.">
        <title>Pseudaminobacter manganicus sp. nov., isolated from sludge of a manganese mine.</title>
        <authorList>
            <person name="Li J."/>
            <person name="Huang J."/>
            <person name="Liao S."/>
            <person name="Wang G."/>
        </authorList>
    </citation>
    <scope>NUCLEOTIDE SEQUENCE [LARGE SCALE GENOMIC DNA]</scope>
    <source>
        <strain evidence="5 6">JH-7</strain>
    </source>
</reference>
<keyword evidence="6" id="KW-1185">Reference proteome</keyword>
<accession>A0A1V8RM55</accession>
<evidence type="ECO:0000259" key="4">
    <source>
        <dbReference type="Pfam" id="PF07687"/>
    </source>
</evidence>
<dbReference type="NCBIfam" id="NF006771">
    <property type="entry name" value="PRK09290.1-5"/>
    <property type="match status" value="1"/>
</dbReference>
<dbReference type="PIRSF" id="PIRSF001235">
    <property type="entry name" value="Amidase_carbamoylase"/>
    <property type="match status" value="1"/>
</dbReference>
<dbReference type="STRING" id="1873176.BFN67_05375"/>
<organism evidence="5 6">
    <name type="scientific">Manganibacter manganicus</name>
    <dbReference type="NCBI Taxonomy" id="1873176"/>
    <lineage>
        <taxon>Bacteria</taxon>
        <taxon>Pseudomonadati</taxon>
        <taxon>Pseudomonadota</taxon>
        <taxon>Alphaproteobacteria</taxon>
        <taxon>Hyphomicrobiales</taxon>
        <taxon>Phyllobacteriaceae</taxon>
        <taxon>Manganibacter</taxon>
    </lineage>
</organism>
<dbReference type="PROSITE" id="PS00758">
    <property type="entry name" value="ARGE_DAPE_CPG2_1"/>
    <property type="match status" value="1"/>
</dbReference>
<dbReference type="InterPro" id="IPR010158">
    <property type="entry name" value="Amidase_Cbmase"/>
</dbReference>
<keyword evidence="3" id="KW-0862">Zinc</keyword>
<gene>
    <name evidence="5" type="ORF">BFN67_05375</name>
</gene>
<feature type="domain" description="Peptidase M20 dimerisation" evidence="4">
    <location>
        <begin position="220"/>
        <end position="322"/>
    </location>
</feature>
<dbReference type="AlphaFoldDB" id="A0A1V8RM55"/>
<dbReference type="Pfam" id="PF01546">
    <property type="entry name" value="Peptidase_M20"/>
    <property type="match status" value="1"/>
</dbReference>
<dbReference type="Proteomes" id="UP000191905">
    <property type="component" value="Unassembled WGS sequence"/>
</dbReference>
<dbReference type="InterPro" id="IPR002933">
    <property type="entry name" value="Peptidase_M20"/>
</dbReference>
<comment type="cofactor">
    <cofactor evidence="3">
        <name>Zn(2+)</name>
        <dbReference type="ChEBI" id="CHEBI:29105"/>
    </cofactor>
    <text evidence="3">Binds 2 Zn(2+) ions per subunit.</text>
</comment>
<evidence type="ECO:0000256" key="1">
    <source>
        <dbReference type="ARBA" id="ARBA00006153"/>
    </source>
</evidence>
<evidence type="ECO:0000313" key="5">
    <source>
        <dbReference type="EMBL" id="OQM74278.1"/>
    </source>
</evidence>
<dbReference type="SUPFAM" id="SSF53187">
    <property type="entry name" value="Zn-dependent exopeptidases"/>
    <property type="match status" value="1"/>
</dbReference>